<dbReference type="AlphaFoldDB" id="A0A1B0BG65"/>
<name>A0A1B0BG65_9MUSC</name>
<organism evidence="1 2">
    <name type="scientific">Glossina palpalis gambiensis</name>
    <dbReference type="NCBI Taxonomy" id="67801"/>
    <lineage>
        <taxon>Eukaryota</taxon>
        <taxon>Metazoa</taxon>
        <taxon>Ecdysozoa</taxon>
        <taxon>Arthropoda</taxon>
        <taxon>Hexapoda</taxon>
        <taxon>Insecta</taxon>
        <taxon>Pterygota</taxon>
        <taxon>Neoptera</taxon>
        <taxon>Endopterygota</taxon>
        <taxon>Diptera</taxon>
        <taxon>Brachycera</taxon>
        <taxon>Muscomorpha</taxon>
        <taxon>Hippoboscoidea</taxon>
        <taxon>Glossinidae</taxon>
        <taxon>Glossina</taxon>
    </lineage>
</organism>
<reference evidence="2" key="1">
    <citation type="submission" date="2015-01" db="EMBL/GenBank/DDBJ databases">
        <authorList>
            <person name="Aksoy S."/>
            <person name="Warren W."/>
            <person name="Wilson R.K."/>
        </authorList>
    </citation>
    <scope>NUCLEOTIDE SEQUENCE [LARGE SCALE GENOMIC DNA]</scope>
    <source>
        <strain evidence="2">IAEA</strain>
    </source>
</reference>
<dbReference type="Proteomes" id="UP000092460">
    <property type="component" value="Unassembled WGS sequence"/>
</dbReference>
<accession>A0A1B0BG65</accession>
<keyword evidence="2" id="KW-1185">Reference proteome</keyword>
<evidence type="ECO:0000313" key="1">
    <source>
        <dbReference type="EnsemblMetazoa" id="GPPI028972-PA"/>
    </source>
</evidence>
<dbReference type="VEuPathDB" id="VectorBase:GPPI028972"/>
<sequence length="61" mass="7187">MENESSVTKHKKLKKLLAFTSVSNVLIQVWHTYAIHMHLGKHIALRTTYWDHVIFESSFPH</sequence>
<dbReference type="EnsemblMetazoa" id="GPPI028972-RA">
    <property type="protein sequence ID" value="GPPI028972-PA"/>
    <property type="gene ID" value="GPPI028972"/>
</dbReference>
<dbReference type="EMBL" id="JXJN01013761">
    <property type="status" value="NOT_ANNOTATED_CDS"/>
    <property type="molecule type" value="Genomic_DNA"/>
</dbReference>
<proteinExistence type="predicted"/>
<reference evidence="1" key="2">
    <citation type="submission" date="2020-05" db="UniProtKB">
        <authorList>
            <consortium name="EnsemblMetazoa"/>
        </authorList>
    </citation>
    <scope>IDENTIFICATION</scope>
    <source>
        <strain evidence="1">IAEA</strain>
    </source>
</reference>
<evidence type="ECO:0000313" key="2">
    <source>
        <dbReference type="Proteomes" id="UP000092460"/>
    </source>
</evidence>
<protein>
    <submittedName>
        <fullName evidence="1">Uncharacterized protein</fullName>
    </submittedName>
</protein>